<dbReference type="AlphaFoldDB" id="S0FED4"/>
<keyword evidence="2" id="KW-1185">Reference proteome</keyword>
<gene>
    <name evidence="1" type="ORF">BACCOPRO_02978</name>
</gene>
<protein>
    <submittedName>
        <fullName evidence="1">Uncharacterized protein</fullName>
    </submittedName>
</protein>
<name>S0FED4_9BACT</name>
<reference evidence="1 2" key="1">
    <citation type="submission" date="2008-12" db="EMBL/GenBank/DDBJ databases">
        <authorList>
            <person name="Fulton L."/>
            <person name="Clifton S."/>
            <person name="Fulton B."/>
            <person name="Xu J."/>
            <person name="Minx P."/>
            <person name="Pepin K.H."/>
            <person name="Johnson M."/>
            <person name="Bhonagiri V."/>
            <person name="Nash W.E."/>
            <person name="Mardis E.R."/>
            <person name="Wilson R.K."/>
        </authorList>
    </citation>
    <scope>NUCLEOTIDE SEQUENCE [LARGE SCALE GENOMIC DNA]</scope>
    <source>
        <strain evidence="1 2">DSM 18228</strain>
    </source>
</reference>
<dbReference type="EMBL" id="ACBW01000191">
    <property type="protein sequence ID" value="EEF77456.1"/>
    <property type="molecule type" value="Genomic_DNA"/>
</dbReference>
<proteinExistence type="predicted"/>
<accession>S0FED4</accession>
<evidence type="ECO:0000313" key="1">
    <source>
        <dbReference type="EMBL" id="EEF77456.1"/>
    </source>
</evidence>
<comment type="caution">
    <text evidence="1">The sequence shown here is derived from an EMBL/GenBank/DDBJ whole genome shotgun (WGS) entry which is preliminary data.</text>
</comment>
<dbReference type="Proteomes" id="UP000014073">
    <property type="component" value="Unassembled WGS sequence"/>
</dbReference>
<evidence type="ECO:0000313" key="2">
    <source>
        <dbReference type="Proteomes" id="UP000014073"/>
    </source>
</evidence>
<organism evidence="1 2">
    <name type="scientific">Phocaeicola coprophilus DSM 18228 = JCM 13818</name>
    <dbReference type="NCBI Taxonomy" id="547042"/>
    <lineage>
        <taxon>Bacteria</taxon>
        <taxon>Pseudomonadati</taxon>
        <taxon>Bacteroidota</taxon>
        <taxon>Bacteroidia</taxon>
        <taxon>Bacteroidales</taxon>
        <taxon>Bacteroidaceae</taxon>
        <taxon>Phocaeicola</taxon>
    </lineage>
</organism>
<sequence>MVFSATGVEHDAKAMQAIPSPQSQFFEVRFKVVFIQFKNE</sequence>
<dbReference type="HOGENOM" id="CLU_3284762_0_0_10"/>